<name>A0ABD0Z058_9HEMI</name>
<organism evidence="2 3">
    <name type="scientific">Ranatra chinensis</name>
    <dbReference type="NCBI Taxonomy" id="642074"/>
    <lineage>
        <taxon>Eukaryota</taxon>
        <taxon>Metazoa</taxon>
        <taxon>Ecdysozoa</taxon>
        <taxon>Arthropoda</taxon>
        <taxon>Hexapoda</taxon>
        <taxon>Insecta</taxon>
        <taxon>Pterygota</taxon>
        <taxon>Neoptera</taxon>
        <taxon>Paraneoptera</taxon>
        <taxon>Hemiptera</taxon>
        <taxon>Heteroptera</taxon>
        <taxon>Panheteroptera</taxon>
        <taxon>Nepomorpha</taxon>
        <taxon>Nepidae</taxon>
        <taxon>Ranatrinae</taxon>
        <taxon>Ranatra</taxon>
    </lineage>
</organism>
<proteinExistence type="predicted"/>
<gene>
    <name evidence="2" type="ORF">AAG570_000782</name>
</gene>
<dbReference type="InterPro" id="IPR008435">
    <property type="entry name" value="CRF-bd"/>
</dbReference>
<evidence type="ECO:0000313" key="2">
    <source>
        <dbReference type="EMBL" id="KAL1140854.1"/>
    </source>
</evidence>
<accession>A0ABD0Z058</accession>
<comment type="caution">
    <text evidence="2">The sequence shown here is derived from an EMBL/GenBank/DDBJ whole genome shotgun (WGS) entry which is preliminary data.</text>
</comment>
<dbReference type="PANTHER" id="PTHR10278">
    <property type="entry name" value="CORTICOTROPIN-RELEASING FACTOR-BINDING PROTEIN"/>
    <property type="match status" value="1"/>
</dbReference>
<dbReference type="Pfam" id="PF23541">
    <property type="entry name" value="CRF-BP_C"/>
    <property type="match status" value="1"/>
</dbReference>
<sequence>MASGGRDVYTLRNYGRRTNCSLTALMPVKMSVLSLGVGMALANTNFQIETGTIPKCKDKGLSDYVLIGGGEDLGLKKISILDTVCGVDSYPGRISETINCGVSTVKLVSSGNYENSVTVYFREANEQDIATFDCPI</sequence>
<dbReference type="AlphaFoldDB" id="A0ABD0Z058"/>
<keyword evidence="3" id="KW-1185">Reference proteome</keyword>
<dbReference type="InterPro" id="IPR056178">
    <property type="entry name" value="CRF-BP_C"/>
</dbReference>
<evidence type="ECO:0000259" key="1">
    <source>
        <dbReference type="Pfam" id="PF23541"/>
    </source>
</evidence>
<dbReference type="EMBL" id="JBFDAA010000001">
    <property type="protein sequence ID" value="KAL1140854.1"/>
    <property type="molecule type" value="Genomic_DNA"/>
</dbReference>
<dbReference type="PANTHER" id="PTHR10278:SF0">
    <property type="entry name" value="CORTICOTROPIN-RELEASING FACTOR-BINDING PROTEIN"/>
    <property type="match status" value="1"/>
</dbReference>
<feature type="domain" description="Corticotropin-releasing factor binding protein C-terminal" evidence="1">
    <location>
        <begin position="8"/>
        <end position="129"/>
    </location>
</feature>
<reference evidence="2 3" key="1">
    <citation type="submission" date="2024-07" db="EMBL/GenBank/DDBJ databases">
        <title>Chromosome-level genome assembly of the water stick insect Ranatra chinensis (Heteroptera: Nepidae).</title>
        <authorList>
            <person name="Liu X."/>
        </authorList>
    </citation>
    <scope>NUCLEOTIDE SEQUENCE [LARGE SCALE GENOMIC DNA]</scope>
    <source>
        <strain evidence="2">Cailab_2021Rc</strain>
        <tissue evidence="2">Muscle</tissue>
    </source>
</reference>
<dbReference type="Proteomes" id="UP001558652">
    <property type="component" value="Unassembled WGS sequence"/>
</dbReference>
<protein>
    <recommendedName>
        <fullName evidence="1">Corticotropin-releasing factor binding protein C-terminal domain-containing protein</fullName>
    </recommendedName>
</protein>
<evidence type="ECO:0000313" key="3">
    <source>
        <dbReference type="Proteomes" id="UP001558652"/>
    </source>
</evidence>